<evidence type="ECO:0000313" key="3">
    <source>
        <dbReference type="Proteomes" id="UP000318199"/>
    </source>
</evidence>
<protein>
    <submittedName>
        <fullName evidence="2">DUF2384 domain-containing protein</fullName>
    </submittedName>
</protein>
<evidence type="ECO:0000313" key="2">
    <source>
        <dbReference type="EMBL" id="TWO68087.1"/>
    </source>
</evidence>
<organism evidence="2 3">
    <name type="scientific">Caenimonas sedimenti</name>
    <dbReference type="NCBI Taxonomy" id="2596921"/>
    <lineage>
        <taxon>Bacteria</taxon>
        <taxon>Pseudomonadati</taxon>
        <taxon>Pseudomonadota</taxon>
        <taxon>Betaproteobacteria</taxon>
        <taxon>Burkholderiales</taxon>
        <taxon>Comamonadaceae</taxon>
        <taxon>Caenimonas</taxon>
    </lineage>
</organism>
<comment type="caution">
    <text evidence="2">The sequence shown here is derived from an EMBL/GenBank/DDBJ whole genome shotgun (WGS) entry which is preliminary data.</text>
</comment>
<dbReference type="EMBL" id="VOBQ01000021">
    <property type="protein sequence ID" value="TWO68087.1"/>
    <property type="molecule type" value="Genomic_DNA"/>
</dbReference>
<gene>
    <name evidence="2" type="ORF">FN976_24435</name>
</gene>
<dbReference type="RefSeq" id="WP_145895835.1">
    <property type="nucleotide sequence ID" value="NZ_VOBQ01000021.1"/>
</dbReference>
<feature type="domain" description="Antitoxin Xre/MbcA/ParS-like toxin-binding" evidence="1">
    <location>
        <begin position="27"/>
        <end position="72"/>
    </location>
</feature>
<dbReference type="Proteomes" id="UP000318199">
    <property type="component" value="Unassembled WGS sequence"/>
</dbReference>
<keyword evidence="3" id="KW-1185">Reference proteome</keyword>
<dbReference type="Pfam" id="PF09722">
    <property type="entry name" value="Xre_MbcA_ParS_C"/>
    <property type="match status" value="1"/>
</dbReference>
<dbReference type="OrthoDB" id="5918037at2"/>
<proteinExistence type="predicted"/>
<reference evidence="2 3" key="1">
    <citation type="submission" date="2019-07" db="EMBL/GenBank/DDBJ databases">
        <title>Caenimonas sedimenti sp. nov., isolated from activated sludge.</title>
        <authorList>
            <person name="Xu J."/>
        </authorList>
    </citation>
    <scope>NUCLEOTIDE SEQUENCE [LARGE SCALE GENOMIC DNA]</scope>
    <source>
        <strain evidence="2 3">HX-9-20</strain>
    </source>
</reference>
<evidence type="ECO:0000259" key="1">
    <source>
        <dbReference type="Pfam" id="PF09722"/>
    </source>
</evidence>
<name>A0A562ZI76_9BURK</name>
<accession>A0A562ZI76</accession>
<sequence length="75" mass="8203">MDSAEAIAPLVSVVQRVVEESGSPAGFDAESWLARWMSEEVPALGFKRPVDLLNEPGGFERIRTTLMAMQSGAYF</sequence>
<dbReference type="InterPro" id="IPR024467">
    <property type="entry name" value="Xre/MbcA/ParS-like_toxin-bd"/>
</dbReference>
<dbReference type="AlphaFoldDB" id="A0A562ZI76"/>